<evidence type="ECO:0000256" key="3">
    <source>
        <dbReference type="ARBA" id="ARBA00023274"/>
    </source>
</evidence>
<reference evidence="5 6" key="1">
    <citation type="journal article" date="2016" name="Nat. Commun.">
        <title>Thousands of microbial genomes shed light on interconnected biogeochemical processes in an aquifer system.</title>
        <authorList>
            <person name="Anantharaman K."/>
            <person name="Brown C.T."/>
            <person name="Hug L.A."/>
            <person name="Sharon I."/>
            <person name="Castelle C.J."/>
            <person name="Probst A.J."/>
            <person name="Thomas B.C."/>
            <person name="Singh A."/>
            <person name="Wilkins M.J."/>
            <person name="Karaoz U."/>
            <person name="Brodie E.L."/>
            <person name="Williams K.H."/>
            <person name="Hubbard S.S."/>
            <person name="Banfield J.F."/>
        </authorList>
    </citation>
    <scope>NUCLEOTIDE SEQUENCE [LARGE SCALE GENOMIC DNA]</scope>
</reference>
<accession>A0A1F7I6J5</accession>
<name>A0A1F7I6J5_9BACT</name>
<comment type="similarity">
    <text evidence="1">Belongs to the bacterial ribosomal protein bS21 family.</text>
</comment>
<evidence type="ECO:0000256" key="2">
    <source>
        <dbReference type="ARBA" id="ARBA00022980"/>
    </source>
</evidence>
<protein>
    <recommendedName>
        <fullName evidence="4">Small ribosomal subunit protein bS21</fullName>
    </recommendedName>
</protein>
<evidence type="ECO:0000256" key="4">
    <source>
        <dbReference type="ARBA" id="ARBA00035135"/>
    </source>
</evidence>
<dbReference type="EMBL" id="MGAE01000033">
    <property type="protein sequence ID" value="OGK38975.1"/>
    <property type="molecule type" value="Genomic_DNA"/>
</dbReference>
<dbReference type="AlphaFoldDB" id="A0A1F7I6J5"/>
<keyword evidence="2 5" id="KW-0689">Ribosomal protein</keyword>
<sequence length="65" mass="7934">MVLINKKRGESTDVLLRRFTKMTKEENIAFDVSRKKFFLKPALLKKEKKRDKLKRKAQERRRLSR</sequence>
<dbReference type="GO" id="GO:0005840">
    <property type="term" value="C:ribosome"/>
    <property type="evidence" value="ECO:0007669"/>
    <property type="project" value="UniProtKB-KW"/>
</dbReference>
<gene>
    <name evidence="5" type="ORF">A3F34_01035</name>
</gene>
<dbReference type="NCBIfam" id="TIGR00030">
    <property type="entry name" value="S21p"/>
    <property type="match status" value="1"/>
</dbReference>
<dbReference type="InterPro" id="IPR001911">
    <property type="entry name" value="Ribosomal_bS21"/>
</dbReference>
<proteinExistence type="inferred from homology"/>
<dbReference type="GO" id="GO:0006412">
    <property type="term" value="P:translation"/>
    <property type="evidence" value="ECO:0007669"/>
    <property type="project" value="InterPro"/>
</dbReference>
<evidence type="ECO:0000256" key="1">
    <source>
        <dbReference type="ARBA" id="ARBA00006640"/>
    </source>
</evidence>
<evidence type="ECO:0000313" key="6">
    <source>
        <dbReference type="Proteomes" id="UP000179024"/>
    </source>
</evidence>
<comment type="caution">
    <text evidence="5">The sequence shown here is derived from an EMBL/GenBank/DDBJ whole genome shotgun (WGS) entry which is preliminary data.</text>
</comment>
<dbReference type="GO" id="GO:0003735">
    <property type="term" value="F:structural constituent of ribosome"/>
    <property type="evidence" value="ECO:0007669"/>
    <property type="project" value="InterPro"/>
</dbReference>
<organism evidence="5 6">
    <name type="scientific">Candidatus Roizmanbacteria bacterium RIFCSPHIGHO2_12_FULL_44_10</name>
    <dbReference type="NCBI Taxonomy" id="1802054"/>
    <lineage>
        <taxon>Bacteria</taxon>
        <taxon>Candidatus Roizmaniibacteriota</taxon>
    </lineage>
</organism>
<evidence type="ECO:0000313" key="5">
    <source>
        <dbReference type="EMBL" id="OGK38975.1"/>
    </source>
</evidence>
<dbReference type="Proteomes" id="UP000179024">
    <property type="component" value="Unassembled WGS sequence"/>
</dbReference>
<dbReference type="GO" id="GO:1990904">
    <property type="term" value="C:ribonucleoprotein complex"/>
    <property type="evidence" value="ECO:0007669"/>
    <property type="project" value="UniProtKB-KW"/>
</dbReference>
<keyword evidence="3" id="KW-0687">Ribonucleoprotein</keyword>